<dbReference type="EMBL" id="CP029077">
    <property type="protein sequence ID" value="QED23787.1"/>
    <property type="molecule type" value="Genomic_DNA"/>
</dbReference>
<proteinExistence type="predicted"/>
<gene>
    <name evidence="1" type="ORF">Deia_01003</name>
</gene>
<dbReference type="Proteomes" id="UP000321934">
    <property type="component" value="Chromosome"/>
</dbReference>
<organism evidence="1 2">
    <name type="scientific">Candidatus Deianiraea vastatrix</name>
    <dbReference type="NCBI Taxonomy" id="2163644"/>
    <lineage>
        <taxon>Bacteria</taxon>
        <taxon>Pseudomonadati</taxon>
        <taxon>Pseudomonadota</taxon>
        <taxon>Alphaproteobacteria</taxon>
        <taxon>Rickettsiales</taxon>
        <taxon>Candidatus Deianiraeaceae</taxon>
        <taxon>Candidatus Deianiraea</taxon>
    </lineage>
</organism>
<protein>
    <submittedName>
        <fullName evidence="1">Uncharacterized protein</fullName>
    </submittedName>
</protein>
<reference evidence="1 2" key="1">
    <citation type="journal article" date="2019" name="ISME J.">
        <title>Deianiraea, an extracellular bacterium associated with the ciliate Paramecium, suggests an alternative scenario for the evolution of Rickettsiales.</title>
        <authorList>
            <person name="Castelli M."/>
            <person name="Sabaneyeva E."/>
            <person name="Lanzoni O."/>
            <person name="Lebedeva N."/>
            <person name="Floriano A.M."/>
            <person name="Gaiarsa S."/>
            <person name="Benken K."/>
            <person name="Modeo L."/>
            <person name="Bandi C."/>
            <person name="Potekhin A."/>
            <person name="Sassera D."/>
            <person name="Petroni G."/>
        </authorList>
    </citation>
    <scope>NUCLEOTIDE SEQUENCE [LARGE SCALE GENOMIC DNA]</scope>
    <source>
        <strain evidence="1">CyL4-1</strain>
    </source>
</reference>
<dbReference type="AlphaFoldDB" id="A0A5B8XJS7"/>
<dbReference type="RefSeq" id="WP_146821158.1">
    <property type="nucleotide sequence ID" value="NZ_CP029077.1"/>
</dbReference>
<accession>A0A5B8XJS7</accession>
<keyword evidence="2" id="KW-1185">Reference proteome</keyword>
<sequence>MPNEREKKRKKREYNKKYYNNNKHLVKKSITNERREKCKEYVAKYNEKKRSQNKKKFLAKKAQYQALYRLRKKNLYLQNQIYSSPMNEVNSEISNKSCPEISSENFLNRKSKKINKHDIDYIWQ</sequence>
<evidence type="ECO:0000313" key="1">
    <source>
        <dbReference type="EMBL" id="QED23787.1"/>
    </source>
</evidence>
<name>A0A5B8XJS7_9RICK</name>
<evidence type="ECO:0000313" key="2">
    <source>
        <dbReference type="Proteomes" id="UP000321934"/>
    </source>
</evidence>